<proteinExistence type="predicted"/>
<keyword evidence="2" id="KW-1133">Transmembrane helix</keyword>
<evidence type="ECO:0000313" key="4">
    <source>
        <dbReference type="Proteomes" id="UP000310108"/>
    </source>
</evidence>
<dbReference type="GO" id="GO:0031207">
    <property type="term" value="C:Sec62/Sec63 complex"/>
    <property type="evidence" value="ECO:0007669"/>
    <property type="project" value="InterPro"/>
</dbReference>
<evidence type="ECO:0000256" key="1">
    <source>
        <dbReference type="SAM" id="MobiDB-lite"/>
    </source>
</evidence>
<reference evidence="3 4" key="1">
    <citation type="journal article" date="2019" name="PLoS ONE">
        <title>Comparative genome analysis indicates high evolutionary potential of pathogenicity genes in Colletotrichum tanaceti.</title>
        <authorList>
            <person name="Lelwala R.V."/>
            <person name="Korhonen P.K."/>
            <person name="Young N.D."/>
            <person name="Scott J.B."/>
            <person name="Ades P.A."/>
            <person name="Gasser R.B."/>
            <person name="Taylor P.W.J."/>
        </authorList>
    </citation>
    <scope>NUCLEOTIDE SEQUENCE [LARGE SCALE GENOMIC DNA]</scope>
    <source>
        <strain evidence="3">BRIP57314</strain>
    </source>
</reference>
<evidence type="ECO:0000256" key="2">
    <source>
        <dbReference type="SAM" id="Phobius"/>
    </source>
</evidence>
<dbReference type="EMBL" id="PJEX01000040">
    <property type="protein sequence ID" value="TKW57575.1"/>
    <property type="molecule type" value="Genomic_DNA"/>
</dbReference>
<dbReference type="STRING" id="1306861.A0A4U6XP63"/>
<comment type="caution">
    <text evidence="3">The sequence shown here is derived from an EMBL/GenBank/DDBJ whole genome shotgun (WGS) entry which is preliminary data.</text>
</comment>
<keyword evidence="2" id="KW-0812">Transmembrane</keyword>
<protein>
    <submittedName>
        <fullName evidence="3">Translocation protein sec66</fullName>
    </submittedName>
</protein>
<sequence>MDLPNKAAGPYLVQVGCQKSVPTNATSKLSCHILPTVSTGHASSTPLTGSPQHHKFLVPRSHSFFLSTHHDPYKRAPNTTAAMFDVDWMSLVLPFAYLTVLGGVFMTFSTIYRQRKATQSANLAPWFGPHLQRNIYLSLLHLESPEEGQEKAPKIPPTVIKAALLRRAVEDIHRLVQIRSAKQACSTLLQRGSVGDDLWQRFQRAEKEMEDELRDVVMEANALTPNWGQSIFQSANEIAANTIARSRLEEVSNTVEQEKAWWEKRRATIQTEFMKELDGSEKSSTAPPSVDGDAVLVNSNAANTPSRKKKGKK</sequence>
<accession>A0A4U6XP63</accession>
<gene>
    <name evidence="3" type="primary">sec66</name>
    <name evidence="3" type="ORF">CTA1_3782</name>
</gene>
<dbReference type="PANTHER" id="PTHR28229:SF1">
    <property type="entry name" value="TRANSLOCATION PROTEIN SEC66"/>
    <property type="match status" value="1"/>
</dbReference>
<name>A0A4U6XP63_9PEZI</name>
<dbReference type="Pfam" id="PF09802">
    <property type="entry name" value="Sec66"/>
    <property type="match status" value="1"/>
</dbReference>
<feature type="region of interest" description="Disordered" evidence="1">
    <location>
        <begin position="276"/>
        <end position="313"/>
    </location>
</feature>
<dbReference type="GO" id="GO:0031204">
    <property type="term" value="P:post-translational protein targeting to membrane, translocation"/>
    <property type="evidence" value="ECO:0007669"/>
    <property type="project" value="InterPro"/>
</dbReference>
<dbReference type="AlphaFoldDB" id="A0A4U6XP63"/>
<keyword evidence="2" id="KW-0472">Membrane</keyword>
<dbReference type="Proteomes" id="UP000310108">
    <property type="component" value="Unassembled WGS sequence"/>
</dbReference>
<feature type="transmembrane region" description="Helical" evidence="2">
    <location>
        <begin position="91"/>
        <end position="112"/>
    </location>
</feature>
<keyword evidence="4" id="KW-1185">Reference proteome</keyword>
<dbReference type="InterPro" id="IPR018624">
    <property type="entry name" value="Sec66"/>
</dbReference>
<organism evidence="3 4">
    <name type="scientific">Colletotrichum tanaceti</name>
    <dbReference type="NCBI Taxonomy" id="1306861"/>
    <lineage>
        <taxon>Eukaryota</taxon>
        <taxon>Fungi</taxon>
        <taxon>Dikarya</taxon>
        <taxon>Ascomycota</taxon>
        <taxon>Pezizomycotina</taxon>
        <taxon>Sordariomycetes</taxon>
        <taxon>Hypocreomycetidae</taxon>
        <taxon>Glomerellales</taxon>
        <taxon>Glomerellaceae</taxon>
        <taxon>Colletotrichum</taxon>
        <taxon>Colletotrichum destructivum species complex</taxon>
    </lineage>
</organism>
<dbReference type="PANTHER" id="PTHR28229">
    <property type="entry name" value="TRANSLOCATION PROTEIN SEC66"/>
    <property type="match status" value="1"/>
</dbReference>
<evidence type="ECO:0000313" key="3">
    <source>
        <dbReference type="EMBL" id="TKW57575.1"/>
    </source>
</evidence>